<proteinExistence type="predicted"/>
<dbReference type="InterPro" id="IPR052895">
    <property type="entry name" value="HetReg/Transcr_Mod"/>
</dbReference>
<name>A0ABR3QX22_9PLEO</name>
<keyword evidence="3" id="KW-1185">Reference proteome</keyword>
<dbReference type="PANTHER" id="PTHR24148:SF64">
    <property type="entry name" value="HETEROKARYON INCOMPATIBILITY DOMAIN-CONTAINING PROTEIN"/>
    <property type="match status" value="1"/>
</dbReference>
<evidence type="ECO:0000259" key="1">
    <source>
        <dbReference type="Pfam" id="PF06985"/>
    </source>
</evidence>
<dbReference type="InterPro" id="IPR010730">
    <property type="entry name" value="HET"/>
</dbReference>
<dbReference type="Pfam" id="PF26639">
    <property type="entry name" value="Het-6_barrel"/>
    <property type="match status" value="1"/>
</dbReference>
<dbReference type="EMBL" id="JAKIXB020000028">
    <property type="protein sequence ID" value="KAL1596705.1"/>
    <property type="molecule type" value="Genomic_DNA"/>
</dbReference>
<dbReference type="Proteomes" id="UP001521222">
    <property type="component" value="Unassembled WGS sequence"/>
</dbReference>
<accession>A0ABR3QX22</accession>
<protein>
    <recommendedName>
        <fullName evidence="1">Heterokaryon incompatibility domain-containing protein</fullName>
    </recommendedName>
</protein>
<reference evidence="2 3" key="1">
    <citation type="submission" date="2024-02" db="EMBL/GenBank/DDBJ databases">
        <title>De novo assembly and annotation of 12 fungi associated with fruit tree decline syndrome in Ontario, Canada.</title>
        <authorList>
            <person name="Sulman M."/>
            <person name="Ellouze W."/>
            <person name="Ilyukhin E."/>
        </authorList>
    </citation>
    <scope>NUCLEOTIDE SEQUENCE [LARGE SCALE GENOMIC DNA]</scope>
    <source>
        <strain evidence="2 3">M97-236</strain>
    </source>
</reference>
<dbReference type="Pfam" id="PF06985">
    <property type="entry name" value="HET"/>
    <property type="match status" value="1"/>
</dbReference>
<comment type="caution">
    <text evidence="2">The sequence shown here is derived from an EMBL/GenBank/DDBJ whole genome shotgun (WGS) entry which is preliminary data.</text>
</comment>
<gene>
    <name evidence="2" type="ORF">SLS59_007735</name>
</gene>
<organism evidence="2 3">
    <name type="scientific">Nothophoma quercina</name>
    <dbReference type="NCBI Taxonomy" id="749835"/>
    <lineage>
        <taxon>Eukaryota</taxon>
        <taxon>Fungi</taxon>
        <taxon>Dikarya</taxon>
        <taxon>Ascomycota</taxon>
        <taxon>Pezizomycotina</taxon>
        <taxon>Dothideomycetes</taxon>
        <taxon>Pleosporomycetidae</taxon>
        <taxon>Pleosporales</taxon>
        <taxon>Pleosporineae</taxon>
        <taxon>Didymellaceae</taxon>
        <taxon>Nothophoma</taxon>
    </lineage>
</organism>
<dbReference type="SUPFAM" id="SSF57850">
    <property type="entry name" value="RING/U-box"/>
    <property type="match status" value="1"/>
</dbReference>
<sequence length="825" mass="93337">MSAAPLPEAIPTMDDVYCDICEDTVTRYFRCTICQFNQFDLCSRCMKEGHWCLNRSHEIVEFEFQSGNRVEKGRQARPSNAKIPSSPHYMYEPLPAAGRATPYIRLLTVYPSKPDEALKADIWSCPLSEAPEFEALSYCWGAVQPIKFMQLNGKRSAITPNLFSAIRHVTVRRDEPLILWVDAVCINQGDNTEKAQQVVLMRDIYERASRTIVWLGPDKDHLGRALTMCLRMLDLHGNTYFSKLLGEDHWKVLEEMLGKAPEDPSVVERRRKLYFRNIVKLWSDHGSNFSPTDLNTAAREVMHADVPAWIPQPGFEGYVGSFTDHLYASPPSPTRLKEEHIPQDLLLPNALEIFTQFPEASNERPVREELAAAQSLFTGSWFNRIWIVQETIMAKEIVFQYGVNRVPGWAIYAGLEIACNLQPILKSCLVNFTTVWSFRRALCRNPDHQHEKHKGMRDLISLLKTFRLRMATDPRDKIYALLGITSDDVNELGITVRYDRSVRETYIETAVAIINSTQSLSVFELLKPRPAPTIPSWVPDWSDTTLLMVPLAGSPHTNADQNTSVKPYSATGTSIASAHGTTMDGRLKLSGYICDIITETAVAMPDGNVELDAFGQVNTPCRAETMYTKFVQVRRALEHFRARLSIYEAWHNFACAEDDDEETSYSSDEDAMEIYKSTLQTSPSTLSHPSMEEFEVFGNAIRKHGEMLDLLNSYPVESMMHPNGTPKAALLEYMTLSKEYKKLPQPLQFGCTMGRRLVRTANGYLGLAPAETEVGDSVALLKGAKTPVIIRERDEEWVVVGPAYVHGMMFGEVWDEEQCQTMVLV</sequence>
<feature type="domain" description="Heterokaryon incompatibility" evidence="1">
    <location>
        <begin position="133"/>
        <end position="223"/>
    </location>
</feature>
<evidence type="ECO:0000313" key="3">
    <source>
        <dbReference type="Proteomes" id="UP001521222"/>
    </source>
</evidence>
<dbReference type="PANTHER" id="PTHR24148">
    <property type="entry name" value="ANKYRIN REPEAT DOMAIN-CONTAINING PROTEIN 39 HOMOLOG-RELATED"/>
    <property type="match status" value="1"/>
</dbReference>
<evidence type="ECO:0000313" key="2">
    <source>
        <dbReference type="EMBL" id="KAL1596705.1"/>
    </source>
</evidence>